<proteinExistence type="predicted"/>
<evidence type="ECO:0000313" key="1">
    <source>
        <dbReference type="EMBL" id="SMP13817.1"/>
    </source>
</evidence>
<dbReference type="Proteomes" id="UP001157961">
    <property type="component" value="Unassembled WGS sequence"/>
</dbReference>
<organism evidence="1 2">
    <name type="scientific">Shimia sagamensis</name>
    <dbReference type="NCBI Taxonomy" id="1566352"/>
    <lineage>
        <taxon>Bacteria</taxon>
        <taxon>Pseudomonadati</taxon>
        <taxon>Pseudomonadota</taxon>
        <taxon>Alphaproteobacteria</taxon>
        <taxon>Rhodobacterales</taxon>
        <taxon>Roseobacteraceae</taxon>
    </lineage>
</organism>
<sequence>MLISADDTTNVAALRGMIDGVNHEATACPVKTADNTLGSRGFMAET</sequence>
<protein>
    <submittedName>
        <fullName evidence="1">Uncharacterized protein</fullName>
    </submittedName>
</protein>
<gene>
    <name evidence="1" type="ORF">SAMN06265373_102592</name>
</gene>
<dbReference type="RefSeq" id="WP_283425317.1">
    <property type="nucleotide sequence ID" value="NZ_FXTY01000002.1"/>
</dbReference>
<reference evidence="1 2" key="1">
    <citation type="submission" date="2017-05" db="EMBL/GenBank/DDBJ databases">
        <authorList>
            <person name="Varghese N."/>
            <person name="Submissions S."/>
        </authorList>
    </citation>
    <scope>NUCLEOTIDE SEQUENCE [LARGE SCALE GENOMIC DNA]</scope>
    <source>
        <strain evidence="1 2">DSM 29734</strain>
    </source>
</reference>
<keyword evidence="2" id="KW-1185">Reference proteome</keyword>
<name>A0ABY1NQR3_9RHOB</name>
<dbReference type="EMBL" id="FXTY01000002">
    <property type="protein sequence ID" value="SMP13817.1"/>
    <property type="molecule type" value="Genomic_DNA"/>
</dbReference>
<comment type="caution">
    <text evidence="1">The sequence shown here is derived from an EMBL/GenBank/DDBJ whole genome shotgun (WGS) entry which is preliminary data.</text>
</comment>
<evidence type="ECO:0000313" key="2">
    <source>
        <dbReference type="Proteomes" id="UP001157961"/>
    </source>
</evidence>
<accession>A0ABY1NQR3</accession>